<gene>
    <name evidence="2" type="ORF">IEO21_02944</name>
</gene>
<proteinExistence type="predicted"/>
<evidence type="ECO:0000313" key="2">
    <source>
        <dbReference type="EMBL" id="KAF9818102.1"/>
    </source>
</evidence>
<reference evidence="2" key="1">
    <citation type="submission" date="2020-11" db="EMBL/GenBank/DDBJ databases">
        <authorList>
            <person name="Koelle M."/>
            <person name="Horta M.A.C."/>
            <person name="Nowrousian M."/>
            <person name="Ohm R.A."/>
            <person name="Benz P."/>
            <person name="Pilgard A."/>
        </authorList>
    </citation>
    <scope>NUCLEOTIDE SEQUENCE</scope>
    <source>
        <strain evidence="2">FPRL280</strain>
    </source>
</reference>
<accession>A0A8H7P6L1</accession>
<evidence type="ECO:0000313" key="3">
    <source>
        <dbReference type="Proteomes" id="UP000639403"/>
    </source>
</evidence>
<evidence type="ECO:0000256" key="1">
    <source>
        <dbReference type="SAM" id="MobiDB-lite"/>
    </source>
</evidence>
<organism evidence="2 3">
    <name type="scientific">Rhodonia placenta</name>
    <dbReference type="NCBI Taxonomy" id="104341"/>
    <lineage>
        <taxon>Eukaryota</taxon>
        <taxon>Fungi</taxon>
        <taxon>Dikarya</taxon>
        <taxon>Basidiomycota</taxon>
        <taxon>Agaricomycotina</taxon>
        <taxon>Agaricomycetes</taxon>
        <taxon>Polyporales</taxon>
        <taxon>Adustoporiaceae</taxon>
        <taxon>Rhodonia</taxon>
    </lineage>
</organism>
<dbReference type="Proteomes" id="UP000639403">
    <property type="component" value="Unassembled WGS sequence"/>
</dbReference>
<dbReference type="AlphaFoldDB" id="A0A8H7P6L1"/>
<feature type="region of interest" description="Disordered" evidence="1">
    <location>
        <begin position="1"/>
        <end position="20"/>
    </location>
</feature>
<protein>
    <submittedName>
        <fullName evidence="2">Uncharacterized protein</fullName>
    </submittedName>
</protein>
<reference evidence="2" key="2">
    <citation type="journal article" name="Front. Microbiol.">
        <title>Degradative Capacity of Two Strains of Rhodonia placenta: From Phenotype to Genotype.</title>
        <authorList>
            <person name="Kolle M."/>
            <person name="Horta M.A.C."/>
            <person name="Nowrousian M."/>
            <person name="Ohm R.A."/>
            <person name="Benz J.P."/>
            <person name="Pilgard A."/>
        </authorList>
    </citation>
    <scope>NUCLEOTIDE SEQUENCE</scope>
    <source>
        <strain evidence="2">FPRL280</strain>
    </source>
</reference>
<name>A0A8H7P6L1_9APHY</name>
<sequence>MLPLSSLTRASRSLRTKLSR</sequence>
<feature type="compositionally biased region" description="Low complexity" evidence="1">
    <location>
        <begin position="1"/>
        <end position="11"/>
    </location>
</feature>
<comment type="caution">
    <text evidence="2">The sequence shown here is derived from an EMBL/GenBank/DDBJ whole genome shotgun (WGS) entry which is preliminary data.</text>
</comment>
<dbReference type="EMBL" id="JADOXO010000033">
    <property type="protein sequence ID" value="KAF9818102.1"/>
    <property type="molecule type" value="Genomic_DNA"/>
</dbReference>